<sequence length="615" mass="67190">MTERFAAFISYSHADAAAARWLHHRLETFRMPRALVGTETPFGPVQRRLLPSFRDRDELAASGDLGGELRAALAASRFQIVLCSPRAAQSKWVNEEILSFKRLHGEQRTLALILSGEPYAGDARECFPPALRFRLGADQSLSDAPAEPIAADMRPGKDGRRLALLKIIAGIAGVPLDALVRRDAARRQRRLMWVTAASLAVAAVTIGLAIYAEGQRRVAVRQRELADKSLDFLIGTFQIANPATENPRTITALTILDRASRRAAGELSDEPGVSARLLRATGEIYANLGVAKEAERDLKIALARLPPRGEERARAMLLLARIYRQRGDAAASTRAIQAATGSYDRGSPDADELDADVAERRGRIATLEGNYLASADLLGEAAQRYVALPGDHREDAARAWLNQGEALLQIGRIAEAERVFSRARTVFAGLFGRDHVRTADAIRNQARADLEAGRLDSARRRADEALAIYERVLDPGHPLIGMALILQGRVLTRAGQTGPALQSFDRARDLYGKLYGPQSFQVADAQFYAAQADLIARRPQDALSRADFVKAVYDREYGPDDPDQAELLELRSRILLAAGRKADAAQACRSALALRQRIHAKPGSESARQPCSSLT</sequence>
<dbReference type="Gene3D" id="1.25.40.10">
    <property type="entry name" value="Tetratricopeptide repeat domain"/>
    <property type="match status" value="2"/>
</dbReference>
<dbReference type="RefSeq" id="WP_188657337.1">
    <property type="nucleotide sequence ID" value="NZ_BMIH01000001.1"/>
</dbReference>
<evidence type="ECO:0000259" key="2">
    <source>
        <dbReference type="Pfam" id="PF13676"/>
    </source>
</evidence>
<dbReference type="PANTHER" id="PTHR46082:SF6">
    <property type="entry name" value="AAA+ ATPASE DOMAIN-CONTAINING PROTEIN-RELATED"/>
    <property type="match status" value="1"/>
</dbReference>
<dbReference type="AlphaFoldDB" id="A0A916WQS3"/>
<dbReference type="GO" id="GO:0007165">
    <property type="term" value="P:signal transduction"/>
    <property type="evidence" value="ECO:0007669"/>
    <property type="project" value="InterPro"/>
</dbReference>
<feature type="transmembrane region" description="Helical" evidence="1">
    <location>
        <begin position="192"/>
        <end position="212"/>
    </location>
</feature>
<evidence type="ECO:0000256" key="1">
    <source>
        <dbReference type="SAM" id="Phobius"/>
    </source>
</evidence>
<dbReference type="SUPFAM" id="SSF48452">
    <property type="entry name" value="TPR-like"/>
    <property type="match status" value="3"/>
</dbReference>
<name>A0A916WQS3_9SPHN</name>
<accession>A0A916WQS3</accession>
<dbReference type="EMBL" id="BMIH01000001">
    <property type="protein sequence ID" value="GGB20821.1"/>
    <property type="molecule type" value="Genomic_DNA"/>
</dbReference>
<keyword evidence="1" id="KW-0472">Membrane</keyword>
<keyword evidence="1" id="KW-1133">Transmembrane helix</keyword>
<dbReference type="InterPro" id="IPR053137">
    <property type="entry name" value="NLR-like"/>
</dbReference>
<evidence type="ECO:0000313" key="3">
    <source>
        <dbReference type="EMBL" id="GGB20821.1"/>
    </source>
</evidence>
<proteinExistence type="predicted"/>
<organism evidence="3 4">
    <name type="scientific">Sphingomonas metalli</name>
    <dbReference type="NCBI Taxonomy" id="1779358"/>
    <lineage>
        <taxon>Bacteria</taxon>
        <taxon>Pseudomonadati</taxon>
        <taxon>Pseudomonadota</taxon>
        <taxon>Alphaproteobacteria</taxon>
        <taxon>Sphingomonadales</taxon>
        <taxon>Sphingomonadaceae</taxon>
        <taxon>Sphingomonas</taxon>
    </lineage>
</organism>
<dbReference type="Pfam" id="PF13676">
    <property type="entry name" value="TIR_2"/>
    <property type="match status" value="1"/>
</dbReference>
<keyword evidence="4" id="KW-1185">Reference proteome</keyword>
<reference evidence="3" key="2">
    <citation type="submission" date="2020-09" db="EMBL/GenBank/DDBJ databases">
        <authorList>
            <person name="Sun Q."/>
            <person name="Zhou Y."/>
        </authorList>
    </citation>
    <scope>NUCLEOTIDE SEQUENCE</scope>
    <source>
        <strain evidence="3">CGMCC 1.15330</strain>
    </source>
</reference>
<feature type="domain" description="TIR" evidence="2">
    <location>
        <begin position="8"/>
        <end position="115"/>
    </location>
</feature>
<reference evidence="3" key="1">
    <citation type="journal article" date="2014" name="Int. J. Syst. Evol. Microbiol.">
        <title>Complete genome sequence of Corynebacterium casei LMG S-19264T (=DSM 44701T), isolated from a smear-ripened cheese.</title>
        <authorList>
            <consortium name="US DOE Joint Genome Institute (JGI-PGF)"/>
            <person name="Walter F."/>
            <person name="Albersmeier A."/>
            <person name="Kalinowski J."/>
            <person name="Ruckert C."/>
        </authorList>
    </citation>
    <scope>NUCLEOTIDE SEQUENCE</scope>
    <source>
        <strain evidence="3">CGMCC 1.15330</strain>
    </source>
</reference>
<evidence type="ECO:0000313" key="4">
    <source>
        <dbReference type="Proteomes" id="UP000623067"/>
    </source>
</evidence>
<dbReference type="Gene3D" id="3.40.50.10140">
    <property type="entry name" value="Toll/interleukin-1 receptor homology (TIR) domain"/>
    <property type="match status" value="1"/>
</dbReference>
<dbReference type="InterPro" id="IPR011990">
    <property type="entry name" value="TPR-like_helical_dom_sf"/>
</dbReference>
<dbReference type="SUPFAM" id="SSF52200">
    <property type="entry name" value="Toll/Interleukin receptor TIR domain"/>
    <property type="match status" value="1"/>
</dbReference>
<dbReference type="SMART" id="SM00028">
    <property type="entry name" value="TPR"/>
    <property type="match status" value="5"/>
</dbReference>
<dbReference type="InterPro" id="IPR035897">
    <property type="entry name" value="Toll_tir_struct_dom_sf"/>
</dbReference>
<dbReference type="Proteomes" id="UP000623067">
    <property type="component" value="Unassembled WGS sequence"/>
</dbReference>
<comment type="caution">
    <text evidence="3">The sequence shown here is derived from an EMBL/GenBank/DDBJ whole genome shotgun (WGS) entry which is preliminary data.</text>
</comment>
<dbReference type="PANTHER" id="PTHR46082">
    <property type="entry name" value="ATP/GTP-BINDING PROTEIN-RELATED"/>
    <property type="match status" value="1"/>
</dbReference>
<dbReference type="Pfam" id="PF13424">
    <property type="entry name" value="TPR_12"/>
    <property type="match status" value="1"/>
</dbReference>
<keyword evidence="1" id="KW-0812">Transmembrane</keyword>
<dbReference type="InterPro" id="IPR019734">
    <property type="entry name" value="TPR_rpt"/>
</dbReference>
<dbReference type="InterPro" id="IPR000157">
    <property type="entry name" value="TIR_dom"/>
</dbReference>
<protein>
    <recommendedName>
        <fullName evidence="2">TIR domain-containing protein</fullName>
    </recommendedName>
</protein>
<gene>
    <name evidence="3" type="ORF">GCM10011380_08000</name>
</gene>